<gene>
    <name evidence="8" type="ORF">A1O3_05982</name>
</gene>
<dbReference type="PANTHER" id="PTHR43791">
    <property type="entry name" value="PERMEASE-RELATED"/>
    <property type="match status" value="1"/>
</dbReference>
<keyword evidence="2" id="KW-0813">Transport</keyword>
<keyword evidence="5 6" id="KW-0472">Membrane</keyword>
<dbReference type="EMBL" id="AMGY01000004">
    <property type="protein sequence ID" value="EXJ85307.1"/>
    <property type="molecule type" value="Genomic_DNA"/>
</dbReference>
<dbReference type="GeneID" id="19170092"/>
<reference evidence="8 9" key="1">
    <citation type="submission" date="2013-03" db="EMBL/GenBank/DDBJ databases">
        <title>The Genome Sequence of Capronia epimyces CBS 606.96.</title>
        <authorList>
            <consortium name="The Broad Institute Genomics Platform"/>
            <person name="Cuomo C."/>
            <person name="de Hoog S."/>
            <person name="Gorbushina A."/>
            <person name="Walker B."/>
            <person name="Young S.K."/>
            <person name="Zeng Q."/>
            <person name="Gargeya S."/>
            <person name="Fitzgerald M."/>
            <person name="Haas B."/>
            <person name="Abouelleil A."/>
            <person name="Allen A.W."/>
            <person name="Alvarado L."/>
            <person name="Arachchi H.M."/>
            <person name="Berlin A.M."/>
            <person name="Chapman S.B."/>
            <person name="Gainer-Dewar J."/>
            <person name="Goldberg J."/>
            <person name="Griggs A."/>
            <person name="Gujja S."/>
            <person name="Hansen M."/>
            <person name="Howarth C."/>
            <person name="Imamovic A."/>
            <person name="Ireland A."/>
            <person name="Larimer J."/>
            <person name="McCowan C."/>
            <person name="Murphy C."/>
            <person name="Pearson M."/>
            <person name="Poon T.W."/>
            <person name="Priest M."/>
            <person name="Roberts A."/>
            <person name="Saif S."/>
            <person name="Shea T."/>
            <person name="Sisk P."/>
            <person name="Sykes S."/>
            <person name="Wortman J."/>
            <person name="Nusbaum C."/>
            <person name="Birren B."/>
        </authorList>
    </citation>
    <scope>NUCLEOTIDE SEQUENCE [LARGE SCALE GENOMIC DNA]</scope>
    <source>
        <strain evidence="8 9">CBS 606.96</strain>
    </source>
</reference>
<dbReference type="OrthoDB" id="2962993at2759"/>
<evidence type="ECO:0000256" key="2">
    <source>
        <dbReference type="ARBA" id="ARBA00022448"/>
    </source>
</evidence>
<proteinExistence type="predicted"/>
<dbReference type="RefSeq" id="XP_007734292.1">
    <property type="nucleotide sequence ID" value="XM_007736102.1"/>
</dbReference>
<feature type="transmembrane region" description="Helical" evidence="6">
    <location>
        <begin position="208"/>
        <end position="230"/>
    </location>
</feature>
<dbReference type="FunFam" id="1.20.1250.20:FF:000013">
    <property type="entry name" value="MFS general substrate transporter"/>
    <property type="match status" value="1"/>
</dbReference>
<dbReference type="Proteomes" id="UP000019478">
    <property type="component" value="Unassembled WGS sequence"/>
</dbReference>
<dbReference type="SUPFAM" id="SSF103473">
    <property type="entry name" value="MFS general substrate transporter"/>
    <property type="match status" value="1"/>
</dbReference>
<evidence type="ECO:0000256" key="6">
    <source>
        <dbReference type="SAM" id="Phobius"/>
    </source>
</evidence>
<evidence type="ECO:0000256" key="1">
    <source>
        <dbReference type="ARBA" id="ARBA00004141"/>
    </source>
</evidence>
<feature type="transmembrane region" description="Helical" evidence="6">
    <location>
        <begin position="278"/>
        <end position="303"/>
    </location>
</feature>
<comment type="subcellular location">
    <subcellularLocation>
        <location evidence="1">Membrane</location>
        <topology evidence="1">Multi-pass membrane protein</topology>
    </subcellularLocation>
</comment>
<dbReference type="eggNOG" id="KOG2533">
    <property type="taxonomic scope" value="Eukaryota"/>
</dbReference>
<feature type="transmembrane region" description="Helical" evidence="6">
    <location>
        <begin position="45"/>
        <end position="62"/>
    </location>
</feature>
<feature type="transmembrane region" description="Helical" evidence="6">
    <location>
        <begin position="115"/>
        <end position="135"/>
    </location>
</feature>
<keyword evidence="4 6" id="KW-1133">Transmembrane helix</keyword>
<evidence type="ECO:0000256" key="3">
    <source>
        <dbReference type="ARBA" id="ARBA00022692"/>
    </source>
</evidence>
<feature type="transmembrane region" description="Helical" evidence="6">
    <location>
        <begin position="342"/>
        <end position="361"/>
    </location>
</feature>
<organism evidence="8 9">
    <name type="scientific">Capronia epimyces CBS 606.96</name>
    <dbReference type="NCBI Taxonomy" id="1182542"/>
    <lineage>
        <taxon>Eukaryota</taxon>
        <taxon>Fungi</taxon>
        <taxon>Dikarya</taxon>
        <taxon>Ascomycota</taxon>
        <taxon>Pezizomycotina</taxon>
        <taxon>Eurotiomycetes</taxon>
        <taxon>Chaetothyriomycetidae</taxon>
        <taxon>Chaetothyriales</taxon>
        <taxon>Herpotrichiellaceae</taxon>
        <taxon>Capronia</taxon>
    </lineage>
</organism>
<dbReference type="InterPro" id="IPR011701">
    <property type="entry name" value="MFS"/>
</dbReference>
<dbReference type="HOGENOM" id="CLU_001265_0_1_1"/>
<feature type="transmembrane region" description="Helical" evidence="6">
    <location>
        <begin position="141"/>
        <end position="163"/>
    </location>
</feature>
<sequence length="487" mass="54253">MSTMLDLKTAATESGVAAADDTSGHLANTEIYIDPEMEKRVMRKFDYYMLPQFAVLPFVLFLDRSNIGNARVFGFEESLHFKGNDFGNVNTIFYASYVVFEIPWVMALKRWGANVIIPISFVCWSLVTLGTGFVQNFGQTVALRVLLGVFEAGLFPGLTFLISTIYSREAQAMRVAILYAAGCLSGAFGGLIAYGIQTMGEQRGLEAWRWLFIIEGSISVVLCGIAWFTLPKNAEVAWFLTPEEREMMQKRKMRDILYKGDDEFSWNYAKMAFKDVQIYLAAACAFASSIPLFGLANFMPTIIRGLGYTSYQANYLTIPIYLFSTMTLYTGAWLSDRYRRRALIAVCGTLPVILGYAILLGTDNVGAGYFAMYMCAGGIYIYNTVLYTWLANNLKPDYKRSVGIPLFASLSNISGTVSSQIYPSADGPRYIMGSAVSMGMEVVALMGTVAIYFLLRSRNMKKQKLINEGATTNEKDGDKALDFEYIL</sequence>
<name>W9XXN1_9EURO</name>
<protein>
    <recommendedName>
        <fullName evidence="7">Major facilitator superfamily (MFS) profile domain-containing protein</fullName>
    </recommendedName>
</protein>
<comment type="caution">
    <text evidence="8">The sequence shown here is derived from an EMBL/GenBank/DDBJ whole genome shotgun (WGS) entry which is preliminary data.</text>
</comment>
<evidence type="ECO:0000313" key="8">
    <source>
        <dbReference type="EMBL" id="EXJ85307.1"/>
    </source>
</evidence>
<evidence type="ECO:0000256" key="4">
    <source>
        <dbReference type="ARBA" id="ARBA00022989"/>
    </source>
</evidence>
<dbReference type="GO" id="GO:0022857">
    <property type="term" value="F:transmembrane transporter activity"/>
    <property type="evidence" value="ECO:0007669"/>
    <property type="project" value="InterPro"/>
</dbReference>
<dbReference type="FunFam" id="1.20.1250.20:FF:000018">
    <property type="entry name" value="MFS transporter permease"/>
    <property type="match status" value="1"/>
</dbReference>
<feature type="transmembrane region" description="Helical" evidence="6">
    <location>
        <begin position="367"/>
        <end position="390"/>
    </location>
</feature>
<feature type="domain" description="Major facilitator superfamily (MFS) profile" evidence="7">
    <location>
        <begin position="49"/>
        <end position="459"/>
    </location>
</feature>
<feature type="transmembrane region" description="Helical" evidence="6">
    <location>
        <begin position="91"/>
        <end position="108"/>
    </location>
</feature>
<dbReference type="InterPro" id="IPR036259">
    <property type="entry name" value="MFS_trans_sf"/>
</dbReference>
<evidence type="ECO:0000313" key="9">
    <source>
        <dbReference type="Proteomes" id="UP000019478"/>
    </source>
</evidence>
<feature type="transmembrane region" description="Helical" evidence="6">
    <location>
        <begin position="402"/>
        <end position="422"/>
    </location>
</feature>
<dbReference type="InterPro" id="IPR020846">
    <property type="entry name" value="MFS_dom"/>
</dbReference>
<keyword evidence="3 6" id="KW-0812">Transmembrane</keyword>
<dbReference type="Gene3D" id="1.20.1250.20">
    <property type="entry name" value="MFS general substrate transporter like domains"/>
    <property type="match status" value="2"/>
</dbReference>
<feature type="transmembrane region" description="Helical" evidence="6">
    <location>
        <begin position="434"/>
        <end position="455"/>
    </location>
</feature>
<dbReference type="PANTHER" id="PTHR43791:SF24">
    <property type="entry name" value="NICOTINIC ACID PLASMA MEMBRANE TRANSPORTER"/>
    <property type="match status" value="1"/>
</dbReference>
<keyword evidence="9" id="KW-1185">Reference proteome</keyword>
<evidence type="ECO:0000256" key="5">
    <source>
        <dbReference type="ARBA" id="ARBA00023136"/>
    </source>
</evidence>
<dbReference type="AlphaFoldDB" id="W9XXN1"/>
<feature type="transmembrane region" description="Helical" evidence="6">
    <location>
        <begin position="315"/>
        <end position="335"/>
    </location>
</feature>
<dbReference type="Pfam" id="PF07690">
    <property type="entry name" value="MFS_1"/>
    <property type="match status" value="1"/>
</dbReference>
<accession>W9XXN1</accession>
<evidence type="ECO:0000259" key="7">
    <source>
        <dbReference type="PROSITE" id="PS50850"/>
    </source>
</evidence>
<feature type="transmembrane region" description="Helical" evidence="6">
    <location>
        <begin position="175"/>
        <end position="196"/>
    </location>
</feature>
<dbReference type="PROSITE" id="PS50850">
    <property type="entry name" value="MFS"/>
    <property type="match status" value="1"/>
</dbReference>
<dbReference type="GO" id="GO:0016020">
    <property type="term" value="C:membrane"/>
    <property type="evidence" value="ECO:0007669"/>
    <property type="project" value="UniProtKB-SubCell"/>
</dbReference>